<feature type="region of interest" description="Disordered" evidence="1">
    <location>
        <begin position="1"/>
        <end position="23"/>
    </location>
</feature>
<sequence length="431" mass="48966">MTAVHITSGSTQDDNDKSSSTRGSVVSRECNTCHHSLVTNADSNNTRFKLKPGENMFDFEGSTASTQSLSSFLHLLAASNVYRMFFAYTQVLQHDTHRCSTAYHKYGHCNRFCDIPCIEETRVHVKNISEEHDYIHANWVDGYREPKKFILTQAPLSQTIDQFWNMVWQEKCLIVVSMIQMFDVNGAEWSVPYIPKKTGEKRSVSDIMLVHCGTRCIRQTYDATVIKATRNGSERRLLHLCYFAWGHRGTPRKPTEVLNFVADLNYNRELLAKEAVEAGWLKSNENSPITIHCLTGVARSATLVALDICLRKLDDTASRPCGPLADIEDVVLRLRTQRAMAMQKAEQYLFLHLAVLEYAVRQRYIADETYGEINLEGFFYEPRHEADESGSSKLISSENTTTAESNQQDENSSKTKSEKGNDKNKNSNSFK</sequence>
<dbReference type="SMART" id="SM00194">
    <property type="entry name" value="PTPc"/>
    <property type="match status" value="1"/>
</dbReference>
<protein>
    <recommendedName>
        <fullName evidence="6">Protein-tyrosine phosphatase</fullName>
    </recommendedName>
</protein>
<dbReference type="PRINTS" id="PR00700">
    <property type="entry name" value="PRTYPHPHTASE"/>
</dbReference>
<dbReference type="PANTHER" id="PTHR46163:SF26">
    <property type="entry name" value="TYROSINE-PROTEIN PHOSPHATASE DOMAIN-CONTAINING PROTEIN"/>
    <property type="match status" value="1"/>
</dbReference>
<comment type="caution">
    <text evidence="4">The sequence shown here is derived from an EMBL/GenBank/DDBJ whole genome shotgun (WGS) entry which is preliminary data.</text>
</comment>
<dbReference type="SUPFAM" id="SSF52799">
    <property type="entry name" value="(Phosphotyrosine protein) phosphatases II"/>
    <property type="match status" value="1"/>
</dbReference>
<dbReference type="PROSITE" id="PS50056">
    <property type="entry name" value="TYR_PHOSPHATASE_2"/>
    <property type="match status" value="1"/>
</dbReference>
<name>A0ABR1E6W9_NECAM</name>
<evidence type="ECO:0000256" key="1">
    <source>
        <dbReference type="SAM" id="MobiDB-lite"/>
    </source>
</evidence>
<evidence type="ECO:0000313" key="4">
    <source>
        <dbReference type="EMBL" id="KAK6757511.1"/>
    </source>
</evidence>
<dbReference type="InterPro" id="IPR000387">
    <property type="entry name" value="Tyr_Pase_dom"/>
</dbReference>
<dbReference type="Pfam" id="PF00102">
    <property type="entry name" value="Y_phosphatase"/>
    <property type="match status" value="1"/>
</dbReference>
<feature type="compositionally biased region" description="Basic and acidic residues" evidence="1">
    <location>
        <begin position="411"/>
        <end position="425"/>
    </location>
</feature>
<evidence type="ECO:0000259" key="3">
    <source>
        <dbReference type="PROSITE" id="PS50056"/>
    </source>
</evidence>
<evidence type="ECO:0000259" key="2">
    <source>
        <dbReference type="PROSITE" id="PS50055"/>
    </source>
</evidence>
<dbReference type="EMBL" id="JAVFWL010000005">
    <property type="protein sequence ID" value="KAK6757511.1"/>
    <property type="molecule type" value="Genomic_DNA"/>
</dbReference>
<feature type="domain" description="Tyrosine-protein phosphatase" evidence="2">
    <location>
        <begin position="110"/>
        <end position="358"/>
    </location>
</feature>
<dbReference type="InterPro" id="IPR000242">
    <property type="entry name" value="PTP_cat"/>
</dbReference>
<feature type="compositionally biased region" description="Polar residues" evidence="1">
    <location>
        <begin position="389"/>
        <end position="410"/>
    </location>
</feature>
<reference evidence="4 5" key="1">
    <citation type="submission" date="2023-08" db="EMBL/GenBank/DDBJ databases">
        <title>A Necator americanus chromosomal reference genome.</title>
        <authorList>
            <person name="Ilik V."/>
            <person name="Petrzelkova K.J."/>
            <person name="Pardy F."/>
            <person name="Fuh T."/>
            <person name="Niatou-Singa F.S."/>
            <person name="Gouil Q."/>
            <person name="Baker L."/>
            <person name="Ritchie M.E."/>
            <person name="Jex A.R."/>
            <person name="Gazzola D."/>
            <person name="Li H."/>
            <person name="Toshio Fujiwara R."/>
            <person name="Zhan B."/>
            <person name="Aroian R.V."/>
            <person name="Pafco B."/>
            <person name="Schwarz E.M."/>
        </authorList>
    </citation>
    <scope>NUCLEOTIDE SEQUENCE [LARGE SCALE GENOMIC DNA]</scope>
    <source>
        <strain evidence="4 5">Aroian</strain>
        <tissue evidence="4">Whole animal</tissue>
    </source>
</reference>
<keyword evidence="5" id="KW-1185">Reference proteome</keyword>
<dbReference type="InterPro" id="IPR003595">
    <property type="entry name" value="Tyr_Pase_cat"/>
</dbReference>
<evidence type="ECO:0008006" key="6">
    <source>
        <dbReference type="Google" id="ProtNLM"/>
    </source>
</evidence>
<dbReference type="Gene3D" id="3.90.190.10">
    <property type="entry name" value="Protein tyrosine phosphatase superfamily"/>
    <property type="match status" value="1"/>
</dbReference>
<dbReference type="InterPro" id="IPR016130">
    <property type="entry name" value="Tyr_Pase_AS"/>
</dbReference>
<dbReference type="Proteomes" id="UP001303046">
    <property type="component" value="Unassembled WGS sequence"/>
</dbReference>
<feature type="domain" description="Tyrosine specific protein phosphatases" evidence="3">
    <location>
        <begin position="258"/>
        <end position="349"/>
    </location>
</feature>
<organism evidence="4 5">
    <name type="scientific">Necator americanus</name>
    <name type="common">Human hookworm</name>
    <dbReference type="NCBI Taxonomy" id="51031"/>
    <lineage>
        <taxon>Eukaryota</taxon>
        <taxon>Metazoa</taxon>
        <taxon>Ecdysozoa</taxon>
        <taxon>Nematoda</taxon>
        <taxon>Chromadorea</taxon>
        <taxon>Rhabditida</taxon>
        <taxon>Rhabditina</taxon>
        <taxon>Rhabditomorpha</taxon>
        <taxon>Strongyloidea</taxon>
        <taxon>Ancylostomatidae</taxon>
        <taxon>Bunostominae</taxon>
        <taxon>Necator</taxon>
    </lineage>
</organism>
<proteinExistence type="predicted"/>
<dbReference type="InterPro" id="IPR029021">
    <property type="entry name" value="Prot-tyrosine_phosphatase-like"/>
</dbReference>
<evidence type="ECO:0000313" key="5">
    <source>
        <dbReference type="Proteomes" id="UP001303046"/>
    </source>
</evidence>
<feature type="compositionally biased region" description="Polar residues" evidence="1">
    <location>
        <begin position="1"/>
        <end position="13"/>
    </location>
</feature>
<feature type="region of interest" description="Disordered" evidence="1">
    <location>
        <begin position="389"/>
        <end position="431"/>
    </location>
</feature>
<accession>A0ABR1E6W9</accession>
<dbReference type="InterPro" id="IPR052782">
    <property type="entry name" value="Oocyte-zygote_transition_reg"/>
</dbReference>
<gene>
    <name evidence="4" type="primary">Necator_chrV.g20164</name>
    <name evidence="4" type="ORF">RB195_015372</name>
</gene>
<dbReference type="PANTHER" id="PTHR46163">
    <property type="entry name" value="TYROSINE-PROTEIN PHOSPHATASE-RELATED"/>
    <property type="match status" value="1"/>
</dbReference>
<dbReference type="PROSITE" id="PS50055">
    <property type="entry name" value="TYR_PHOSPHATASE_PTP"/>
    <property type="match status" value="1"/>
</dbReference>
<dbReference type="CDD" id="cd00047">
    <property type="entry name" value="PTPc"/>
    <property type="match status" value="1"/>
</dbReference>
<dbReference type="PROSITE" id="PS00383">
    <property type="entry name" value="TYR_PHOSPHATASE_1"/>
    <property type="match status" value="1"/>
</dbReference>
<dbReference type="SMART" id="SM00404">
    <property type="entry name" value="PTPc_motif"/>
    <property type="match status" value="1"/>
</dbReference>